<dbReference type="InterPro" id="IPR002919">
    <property type="entry name" value="TIL_dom"/>
</dbReference>
<keyword evidence="2" id="KW-0646">Protease inhibitor</keyword>
<dbReference type="Proteomes" id="UP001153292">
    <property type="component" value="Chromosome 9"/>
</dbReference>
<gene>
    <name evidence="6" type="ORF">CHILSU_LOCUS11078</name>
</gene>
<evidence type="ECO:0000256" key="2">
    <source>
        <dbReference type="ARBA" id="ARBA00022690"/>
    </source>
</evidence>
<dbReference type="InterPro" id="IPR023796">
    <property type="entry name" value="Serpin_dom"/>
</dbReference>
<dbReference type="PANTHER" id="PTHR11461:SF211">
    <property type="entry name" value="GH10112P-RELATED"/>
    <property type="match status" value="1"/>
</dbReference>
<name>A0ABN8LC39_CHISP</name>
<dbReference type="InterPro" id="IPR042185">
    <property type="entry name" value="Serpin_sf_2"/>
</dbReference>
<evidence type="ECO:0000256" key="1">
    <source>
        <dbReference type="ARBA" id="ARBA00009500"/>
    </source>
</evidence>
<keyword evidence="7" id="KW-1185">Reference proteome</keyword>
<evidence type="ECO:0000313" key="6">
    <source>
        <dbReference type="EMBL" id="CAH2992098.1"/>
    </source>
</evidence>
<dbReference type="InterPro" id="IPR036186">
    <property type="entry name" value="Serpin_sf"/>
</dbReference>
<dbReference type="Pfam" id="PF00079">
    <property type="entry name" value="Serpin"/>
    <property type="match status" value="1"/>
</dbReference>
<sequence length="1045" mass="113590">MCIPSDKCPSCGGDENAVIGCGSNCGKKCTDLVDPRPVCALGCILNGCDCRNGFYYDSNTKKCVSPDQCTDGCPDGEEYSACPEASCYPLTCSEVGYPKPDCGNTSLCLCKPACICKSGDVRDASGMCIPSDKCPSCGGDENAVIGCGSNCGKKCTDLVDPRPVCPLGCILNGCDCRDGFYYDSNTKKCVSPDQCTDNCPDGEEYSACPEASCNPVTCSEVGFPKANCGDTSLSSCKPACICKDGNIRDESGKCIPSNECPSCGGDENAVPGCGINCGKQCSDLIEPKNFCILVCLVNACDCKEGFYYDNTTKKCVKPEDCTYDNCPVDEEFSGCPEASCNPLTCDEVGFPKPDCVDSSIKTCKPACICKNGYVRDQSGKCIPSNQCPSCGGDENAEPGCGINCRKQCSDLVDPKNICILRCKLNACDCKKGFYFDSNTNRCVSPDQCTSTCSGPNEVYDQCPDCSPQTCATRNKIYDCPLNTESGPNCKPACRCITGYFRNSKGICVPRNECETPRCPFGEYYSDCPPIPCDAEFCPRNRNSPQTCAVPKICGKARCLCGFNQKRDRSTGRCIPIRNCPPFACYGRNEIYDSCPPVCPGQTCTDYLRNATCPRYRIGIVVPCKPACRCRKGYYRNHRGCCVRARRCEQTSINTSQQLPNQSNQNSCNNLANQQLAFEYGANTFTMKFLYQLVKANPEISVISSAASVLIPLAELALYSQGSTYTEIMNVLNLTTKEEIRCVFKTFLDAFKANEGTELDFANKIYVAEKYNLSESFQQDISTVFNGEAESINFDKPYQAAATVNQWVSDKTKEKITNLVAPDMFDSMTRLLLANAVFFKGIWKTKFDSNKTQPMAFYVNANKTIQVEMMQLKTKMNYINNDNLDAQFIELPYLDGNITLLVAVPNQKFGLMDLIKNLQNPTVLDALLNSLILETVTLYLPKIDVSTSINLKNILSSIGVGTVFTSSAELSGMTVPNADLYVSQAVQKATITINEEGSIAAAANGLVGTALAATVGPREYIVRADHPYAYFIKVRNILLFSGAYCG</sequence>
<dbReference type="CDD" id="cd19941">
    <property type="entry name" value="TIL"/>
    <property type="match status" value="7"/>
</dbReference>
<dbReference type="PANTHER" id="PTHR11461">
    <property type="entry name" value="SERINE PROTEASE INHIBITOR, SERPIN"/>
    <property type="match status" value="1"/>
</dbReference>
<dbReference type="Pfam" id="PF01826">
    <property type="entry name" value="TIL"/>
    <property type="match status" value="6"/>
</dbReference>
<dbReference type="InterPro" id="IPR000215">
    <property type="entry name" value="Serpin_fam"/>
</dbReference>
<dbReference type="CDD" id="cd19579">
    <property type="entry name" value="serpin1K-like"/>
    <property type="match status" value="1"/>
</dbReference>
<feature type="domain" description="Serpin" evidence="5">
    <location>
        <begin position="686"/>
        <end position="1044"/>
    </location>
</feature>
<evidence type="ECO:0000256" key="4">
    <source>
        <dbReference type="RuleBase" id="RU000411"/>
    </source>
</evidence>
<dbReference type="InterPro" id="IPR036084">
    <property type="entry name" value="Ser_inhib-like_sf"/>
</dbReference>
<accession>A0ABN8LC39</accession>
<dbReference type="Gene3D" id="3.30.497.10">
    <property type="entry name" value="Antithrombin, subunit I, domain 2"/>
    <property type="match status" value="1"/>
</dbReference>
<reference evidence="6" key="1">
    <citation type="submission" date="2021-12" db="EMBL/GenBank/DDBJ databases">
        <authorList>
            <person name="King R."/>
        </authorList>
    </citation>
    <scope>NUCLEOTIDE SEQUENCE</scope>
</reference>
<dbReference type="EMBL" id="OU963902">
    <property type="protein sequence ID" value="CAH2992098.1"/>
    <property type="molecule type" value="Genomic_DNA"/>
</dbReference>
<keyword evidence="3" id="KW-0722">Serine protease inhibitor</keyword>
<dbReference type="SUPFAM" id="SSF57567">
    <property type="entry name" value="Serine protease inhibitors"/>
    <property type="match status" value="5"/>
</dbReference>
<protein>
    <recommendedName>
        <fullName evidence="5">Serpin domain-containing protein</fullName>
    </recommendedName>
</protein>
<evidence type="ECO:0000313" key="7">
    <source>
        <dbReference type="Proteomes" id="UP001153292"/>
    </source>
</evidence>
<comment type="similarity">
    <text evidence="1 4">Belongs to the serpin family.</text>
</comment>
<dbReference type="Gene3D" id="2.30.39.10">
    <property type="entry name" value="Alpha-1-antitrypsin, domain 1"/>
    <property type="match status" value="1"/>
</dbReference>
<evidence type="ECO:0000259" key="5">
    <source>
        <dbReference type="SMART" id="SM00093"/>
    </source>
</evidence>
<dbReference type="SUPFAM" id="SSF56574">
    <property type="entry name" value="Serpins"/>
    <property type="match status" value="1"/>
</dbReference>
<dbReference type="Gene3D" id="2.10.25.10">
    <property type="entry name" value="Laminin"/>
    <property type="match status" value="9"/>
</dbReference>
<organism evidence="6 7">
    <name type="scientific">Chilo suppressalis</name>
    <name type="common">Asiatic rice borer moth</name>
    <dbReference type="NCBI Taxonomy" id="168631"/>
    <lineage>
        <taxon>Eukaryota</taxon>
        <taxon>Metazoa</taxon>
        <taxon>Ecdysozoa</taxon>
        <taxon>Arthropoda</taxon>
        <taxon>Hexapoda</taxon>
        <taxon>Insecta</taxon>
        <taxon>Pterygota</taxon>
        <taxon>Neoptera</taxon>
        <taxon>Endopterygota</taxon>
        <taxon>Lepidoptera</taxon>
        <taxon>Glossata</taxon>
        <taxon>Ditrysia</taxon>
        <taxon>Pyraloidea</taxon>
        <taxon>Crambidae</taxon>
        <taxon>Crambinae</taxon>
        <taxon>Chilo</taxon>
    </lineage>
</organism>
<proteinExistence type="inferred from homology"/>
<dbReference type="InterPro" id="IPR042178">
    <property type="entry name" value="Serpin_sf_1"/>
</dbReference>
<dbReference type="SMART" id="SM00093">
    <property type="entry name" value="SERPIN"/>
    <property type="match status" value="1"/>
</dbReference>
<evidence type="ECO:0000256" key="3">
    <source>
        <dbReference type="ARBA" id="ARBA00022900"/>
    </source>
</evidence>